<keyword evidence="3" id="KW-1185">Reference proteome</keyword>
<sequence>MSLTSKRRDKKYLDTLLEIYSKKEYHKGIVKLRQNLGSGRFYQWKICYVELLGDKLYVWGPVNINSINLNDEVVEKIKKMTTYVAIHLKCSIIKFSKSNDFVIEVNCTNNEDFSIMCQNSVTQERWIKALHHSRFEKMLLGICITRKMILLKENAIFYDTVTLIHDNHNNIVISEVIDVQLPGATIFSSCKCELEYCFKLYQLKTDQETKFKLALHSSKLKIQSTNDSKLFCEFKQIHRSYVLIDSVRDTIRVDGVALTSKEPTFALFRVRQEDSFIKWLTHLQYCNTGVSLCTSAISLPVDVLDNHLNIKGKDLFLSTNSMQLRLENHLNNYFVDAMFLKELFKNGKGSEENIMVYNGDSTHSDSENSLSDSESENLSSFEETKMKVRPMRPLKVFSNSSSFSSLKESASTTSLVSNTTPLRLNQMKKSKVRQQQNNFNVNQSKSLTRAKSENDIQQNSKKPVSKNTPFRFAETPTSARRFYCPPTPLFYNNQHQFLPNFPVYPFSPFGYHPPTLPLYPHPLTPNHFGHSQQSNFQPPQTSYDEINVLLKSYENEDESYQKMSTPKLPKSKESKTPIPMVLLSFIDRVVDAKPYHDVSVKELFLAYEIWSKMYSIIVHVDEYTLVKAMKAKEYQLELINDHQNHYSSRMGWKNVALNKV</sequence>
<feature type="region of interest" description="Disordered" evidence="1">
    <location>
        <begin position="359"/>
        <end position="382"/>
    </location>
</feature>
<reference evidence="2 3" key="1">
    <citation type="journal article" date="2013" name="Curr. Biol.">
        <title>Shared signatures of parasitism and phylogenomics unite Cryptomycota and microsporidia.</title>
        <authorList>
            <person name="James T.Y."/>
            <person name="Pelin A."/>
            <person name="Bonen L."/>
            <person name="Ahrendt S."/>
            <person name="Sain D."/>
            <person name="Corradi N."/>
            <person name="Stajich J.E."/>
        </authorList>
    </citation>
    <scope>NUCLEOTIDE SEQUENCE [LARGE SCALE GENOMIC DNA]</scope>
    <source>
        <strain evidence="2 3">CSF55</strain>
    </source>
</reference>
<proteinExistence type="predicted"/>
<dbReference type="Proteomes" id="UP000030755">
    <property type="component" value="Unassembled WGS sequence"/>
</dbReference>
<dbReference type="SUPFAM" id="SSF50729">
    <property type="entry name" value="PH domain-like"/>
    <property type="match status" value="1"/>
</dbReference>
<evidence type="ECO:0008006" key="4">
    <source>
        <dbReference type="Google" id="ProtNLM"/>
    </source>
</evidence>
<feature type="region of interest" description="Disordered" evidence="1">
    <location>
        <begin position="430"/>
        <end position="470"/>
    </location>
</feature>
<dbReference type="EMBL" id="KE561091">
    <property type="protein sequence ID" value="EPZ32982.1"/>
    <property type="molecule type" value="Genomic_DNA"/>
</dbReference>
<evidence type="ECO:0000256" key="1">
    <source>
        <dbReference type="SAM" id="MobiDB-lite"/>
    </source>
</evidence>
<organism evidence="2 3">
    <name type="scientific">Rozella allomycis (strain CSF55)</name>
    <dbReference type="NCBI Taxonomy" id="988480"/>
    <lineage>
        <taxon>Eukaryota</taxon>
        <taxon>Fungi</taxon>
        <taxon>Fungi incertae sedis</taxon>
        <taxon>Cryptomycota</taxon>
        <taxon>Cryptomycota incertae sedis</taxon>
        <taxon>Rozella</taxon>
    </lineage>
</organism>
<feature type="compositionally biased region" description="Low complexity" evidence="1">
    <location>
        <begin position="434"/>
        <end position="443"/>
    </location>
</feature>
<feature type="compositionally biased region" description="Low complexity" evidence="1">
    <location>
        <begin position="367"/>
        <end position="381"/>
    </location>
</feature>
<evidence type="ECO:0000313" key="2">
    <source>
        <dbReference type="EMBL" id="EPZ32982.1"/>
    </source>
</evidence>
<dbReference type="HOGENOM" id="CLU_415698_0_0_1"/>
<evidence type="ECO:0000313" key="3">
    <source>
        <dbReference type="Proteomes" id="UP000030755"/>
    </source>
</evidence>
<dbReference type="Gene3D" id="2.30.29.30">
    <property type="entry name" value="Pleckstrin-homology domain (PH domain)/Phosphotyrosine-binding domain (PTB)"/>
    <property type="match status" value="1"/>
</dbReference>
<accession>A0A075AW98</accession>
<protein>
    <recommendedName>
        <fullName evidence="4">PH domain-containing protein</fullName>
    </recommendedName>
</protein>
<dbReference type="AlphaFoldDB" id="A0A075AW98"/>
<name>A0A075AW98_ROZAC</name>
<feature type="compositionally biased region" description="Polar residues" evidence="1">
    <location>
        <begin position="444"/>
        <end position="468"/>
    </location>
</feature>
<dbReference type="InterPro" id="IPR011993">
    <property type="entry name" value="PH-like_dom_sf"/>
</dbReference>
<gene>
    <name evidence="2" type="ORF">O9G_003713</name>
</gene>